<evidence type="ECO:0000313" key="3">
    <source>
        <dbReference type="Proteomes" id="UP000237000"/>
    </source>
</evidence>
<dbReference type="AlphaFoldDB" id="A0A2P5CFI0"/>
<dbReference type="EMBL" id="JXTC01000371">
    <property type="protein sequence ID" value="PON59764.1"/>
    <property type="molecule type" value="Genomic_DNA"/>
</dbReference>
<proteinExistence type="predicted"/>
<dbReference type="InParanoid" id="A0A2P5CFI0"/>
<feature type="compositionally biased region" description="Acidic residues" evidence="1">
    <location>
        <begin position="43"/>
        <end position="53"/>
    </location>
</feature>
<organism evidence="2 3">
    <name type="scientific">Trema orientale</name>
    <name type="common">Charcoal tree</name>
    <name type="synonym">Celtis orientalis</name>
    <dbReference type="NCBI Taxonomy" id="63057"/>
    <lineage>
        <taxon>Eukaryota</taxon>
        <taxon>Viridiplantae</taxon>
        <taxon>Streptophyta</taxon>
        <taxon>Embryophyta</taxon>
        <taxon>Tracheophyta</taxon>
        <taxon>Spermatophyta</taxon>
        <taxon>Magnoliopsida</taxon>
        <taxon>eudicotyledons</taxon>
        <taxon>Gunneridae</taxon>
        <taxon>Pentapetalae</taxon>
        <taxon>rosids</taxon>
        <taxon>fabids</taxon>
        <taxon>Rosales</taxon>
        <taxon>Cannabaceae</taxon>
        <taxon>Trema</taxon>
    </lineage>
</organism>
<name>A0A2P5CFI0_TREOI</name>
<evidence type="ECO:0000256" key="1">
    <source>
        <dbReference type="SAM" id="MobiDB-lite"/>
    </source>
</evidence>
<feature type="region of interest" description="Disordered" evidence="1">
    <location>
        <begin position="39"/>
        <end position="60"/>
    </location>
</feature>
<keyword evidence="3" id="KW-1185">Reference proteome</keyword>
<evidence type="ECO:0000313" key="2">
    <source>
        <dbReference type="EMBL" id="PON59764.1"/>
    </source>
</evidence>
<sequence>MPQYIKPATTLRIHRILEKTSTLDLTQEMILHLIIVDVRNNEVDPEEEEDDDNTGSAGPP</sequence>
<reference evidence="3" key="1">
    <citation type="submission" date="2016-06" db="EMBL/GenBank/DDBJ databases">
        <title>Parallel loss of symbiosis genes in relatives of nitrogen-fixing non-legume Parasponia.</title>
        <authorList>
            <person name="Van Velzen R."/>
            <person name="Holmer R."/>
            <person name="Bu F."/>
            <person name="Rutten L."/>
            <person name="Van Zeijl A."/>
            <person name="Liu W."/>
            <person name="Santuari L."/>
            <person name="Cao Q."/>
            <person name="Sharma T."/>
            <person name="Shen D."/>
            <person name="Roswanjaya Y."/>
            <person name="Wardhani T."/>
            <person name="Kalhor M.S."/>
            <person name="Jansen J."/>
            <person name="Van den Hoogen J."/>
            <person name="Gungor B."/>
            <person name="Hartog M."/>
            <person name="Hontelez J."/>
            <person name="Verver J."/>
            <person name="Yang W.-C."/>
            <person name="Schijlen E."/>
            <person name="Repin R."/>
            <person name="Schilthuizen M."/>
            <person name="Schranz E."/>
            <person name="Heidstra R."/>
            <person name="Miyata K."/>
            <person name="Fedorova E."/>
            <person name="Kohlen W."/>
            <person name="Bisseling T."/>
            <person name="Smit S."/>
            <person name="Geurts R."/>
        </authorList>
    </citation>
    <scope>NUCLEOTIDE SEQUENCE [LARGE SCALE GENOMIC DNA]</scope>
    <source>
        <strain evidence="3">cv. RG33-2</strain>
    </source>
</reference>
<protein>
    <submittedName>
        <fullName evidence="2">Uncharacterized protein</fullName>
    </submittedName>
</protein>
<accession>A0A2P5CFI0</accession>
<comment type="caution">
    <text evidence="2">The sequence shown here is derived from an EMBL/GenBank/DDBJ whole genome shotgun (WGS) entry which is preliminary data.</text>
</comment>
<gene>
    <name evidence="2" type="ORF">TorRG33x02_287060</name>
</gene>
<dbReference type="Proteomes" id="UP000237000">
    <property type="component" value="Unassembled WGS sequence"/>
</dbReference>